<sequence length="62" mass="7324">MKEARTVKQYLDRLMAMMNQIRLLRDQFADSRVVEKNKEGQAEKKGTLREPFKLETEKARAP</sequence>
<name>A0A5B6V1L8_9ROSI</name>
<organism evidence="2 3">
    <name type="scientific">Gossypium australe</name>
    <dbReference type="NCBI Taxonomy" id="47621"/>
    <lineage>
        <taxon>Eukaryota</taxon>
        <taxon>Viridiplantae</taxon>
        <taxon>Streptophyta</taxon>
        <taxon>Embryophyta</taxon>
        <taxon>Tracheophyta</taxon>
        <taxon>Spermatophyta</taxon>
        <taxon>Magnoliopsida</taxon>
        <taxon>eudicotyledons</taxon>
        <taxon>Gunneridae</taxon>
        <taxon>Pentapetalae</taxon>
        <taxon>rosids</taxon>
        <taxon>malvids</taxon>
        <taxon>Malvales</taxon>
        <taxon>Malvaceae</taxon>
        <taxon>Malvoideae</taxon>
        <taxon>Gossypium</taxon>
    </lineage>
</organism>
<accession>A0A5B6V1L8</accession>
<dbReference type="EMBL" id="SMMG02000009">
    <property type="protein sequence ID" value="KAA3463048.1"/>
    <property type="molecule type" value="Genomic_DNA"/>
</dbReference>
<keyword evidence="3" id="KW-1185">Reference proteome</keyword>
<evidence type="ECO:0000256" key="1">
    <source>
        <dbReference type="SAM" id="MobiDB-lite"/>
    </source>
</evidence>
<evidence type="ECO:0000313" key="2">
    <source>
        <dbReference type="EMBL" id="KAA3463048.1"/>
    </source>
</evidence>
<gene>
    <name evidence="2" type="ORF">EPI10_029474</name>
</gene>
<reference evidence="3" key="1">
    <citation type="journal article" date="2019" name="Plant Biotechnol. J.">
        <title>Genome sequencing of the Australian wild diploid species Gossypium australe highlights disease resistance and delayed gland morphogenesis.</title>
        <authorList>
            <person name="Cai Y."/>
            <person name="Cai X."/>
            <person name="Wang Q."/>
            <person name="Wang P."/>
            <person name="Zhang Y."/>
            <person name="Cai C."/>
            <person name="Xu Y."/>
            <person name="Wang K."/>
            <person name="Zhou Z."/>
            <person name="Wang C."/>
            <person name="Geng S."/>
            <person name="Li B."/>
            <person name="Dong Q."/>
            <person name="Hou Y."/>
            <person name="Wang H."/>
            <person name="Ai P."/>
            <person name="Liu Z."/>
            <person name="Yi F."/>
            <person name="Sun M."/>
            <person name="An G."/>
            <person name="Cheng J."/>
            <person name="Zhang Y."/>
            <person name="Shi Q."/>
            <person name="Xie Y."/>
            <person name="Shi X."/>
            <person name="Chang Y."/>
            <person name="Huang F."/>
            <person name="Chen Y."/>
            <person name="Hong S."/>
            <person name="Mi L."/>
            <person name="Sun Q."/>
            <person name="Zhang L."/>
            <person name="Zhou B."/>
            <person name="Peng R."/>
            <person name="Zhang X."/>
            <person name="Liu F."/>
        </authorList>
    </citation>
    <scope>NUCLEOTIDE SEQUENCE [LARGE SCALE GENOMIC DNA]</scope>
    <source>
        <strain evidence="3">cv. PA1801</strain>
    </source>
</reference>
<proteinExistence type="predicted"/>
<protein>
    <submittedName>
        <fullName evidence="2">Integrase, catalytic core</fullName>
    </submittedName>
</protein>
<feature type="region of interest" description="Disordered" evidence="1">
    <location>
        <begin position="35"/>
        <end position="62"/>
    </location>
</feature>
<evidence type="ECO:0000313" key="3">
    <source>
        <dbReference type="Proteomes" id="UP000325315"/>
    </source>
</evidence>
<dbReference type="AlphaFoldDB" id="A0A5B6V1L8"/>
<dbReference type="Proteomes" id="UP000325315">
    <property type="component" value="Unassembled WGS sequence"/>
</dbReference>
<comment type="caution">
    <text evidence="2">The sequence shown here is derived from an EMBL/GenBank/DDBJ whole genome shotgun (WGS) entry which is preliminary data.</text>
</comment>